<evidence type="ECO:0000313" key="2">
    <source>
        <dbReference type="Proteomes" id="UP000828390"/>
    </source>
</evidence>
<sequence length="129" mass="14810">MSVHTNIHVQLKTAERHFRYACQQVMIISRQVEEKTRRYHGVDRTGDTISRYNIRLRLSILDGVRNMYYEFAAKKAAEIVELQQRVLDVISHSDVTLDESDSEMSADDISVTSDTSVSCSESDCFELCD</sequence>
<proteinExistence type="predicted"/>
<protein>
    <submittedName>
        <fullName evidence="1">Uncharacterized protein</fullName>
    </submittedName>
</protein>
<accession>A0A9D4BVF7</accession>
<reference evidence="1" key="1">
    <citation type="journal article" date="2019" name="bioRxiv">
        <title>The Genome of the Zebra Mussel, Dreissena polymorpha: A Resource for Invasive Species Research.</title>
        <authorList>
            <person name="McCartney M.A."/>
            <person name="Auch B."/>
            <person name="Kono T."/>
            <person name="Mallez S."/>
            <person name="Zhang Y."/>
            <person name="Obille A."/>
            <person name="Becker A."/>
            <person name="Abrahante J.E."/>
            <person name="Garbe J."/>
            <person name="Badalamenti J.P."/>
            <person name="Herman A."/>
            <person name="Mangelson H."/>
            <person name="Liachko I."/>
            <person name="Sullivan S."/>
            <person name="Sone E.D."/>
            <person name="Koren S."/>
            <person name="Silverstein K.A.T."/>
            <person name="Beckman K.B."/>
            <person name="Gohl D.M."/>
        </authorList>
    </citation>
    <scope>NUCLEOTIDE SEQUENCE</scope>
    <source>
        <strain evidence="1">Duluth1</strain>
        <tissue evidence="1">Whole animal</tissue>
    </source>
</reference>
<evidence type="ECO:0000313" key="1">
    <source>
        <dbReference type="EMBL" id="KAH3711365.1"/>
    </source>
</evidence>
<dbReference type="Proteomes" id="UP000828390">
    <property type="component" value="Unassembled WGS sequence"/>
</dbReference>
<keyword evidence="2" id="KW-1185">Reference proteome</keyword>
<dbReference type="EMBL" id="JAIWYP010000014">
    <property type="protein sequence ID" value="KAH3711365.1"/>
    <property type="molecule type" value="Genomic_DNA"/>
</dbReference>
<dbReference type="AlphaFoldDB" id="A0A9D4BVF7"/>
<comment type="caution">
    <text evidence="1">The sequence shown here is derived from an EMBL/GenBank/DDBJ whole genome shotgun (WGS) entry which is preliminary data.</text>
</comment>
<reference evidence="1" key="2">
    <citation type="submission" date="2020-11" db="EMBL/GenBank/DDBJ databases">
        <authorList>
            <person name="McCartney M.A."/>
            <person name="Auch B."/>
            <person name="Kono T."/>
            <person name="Mallez S."/>
            <person name="Becker A."/>
            <person name="Gohl D.M."/>
            <person name="Silverstein K.A.T."/>
            <person name="Koren S."/>
            <person name="Bechman K.B."/>
            <person name="Herman A."/>
            <person name="Abrahante J.E."/>
            <person name="Garbe J."/>
        </authorList>
    </citation>
    <scope>NUCLEOTIDE SEQUENCE</scope>
    <source>
        <strain evidence="1">Duluth1</strain>
        <tissue evidence="1">Whole animal</tissue>
    </source>
</reference>
<name>A0A9D4BVF7_DREPO</name>
<gene>
    <name evidence="1" type="ORF">DPMN_070870</name>
</gene>
<organism evidence="1 2">
    <name type="scientific">Dreissena polymorpha</name>
    <name type="common">Zebra mussel</name>
    <name type="synonym">Mytilus polymorpha</name>
    <dbReference type="NCBI Taxonomy" id="45954"/>
    <lineage>
        <taxon>Eukaryota</taxon>
        <taxon>Metazoa</taxon>
        <taxon>Spiralia</taxon>
        <taxon>Lophotrochozoa</taxon>
        <taxon>Mollusca</taxon>
        <taxon>Bivalvia</taxon>
        <taxon>Autobranchia</taxon>
        <taxon>Heteroconchia</taxon>
        <taxon>Euheterodonta</taxon>
        <taxon>Imparidentia</taxon>
        <taxon>Neoheterodontei</taxon>
        <taxon>Myida</taxon>
        <taxon>Dreissenoidea</taxon>
        <taxon>Dreissenidae</taxon>
        <taxon>Dreissena</taxon>
    </lineage>
</organism>